<dbReference type="OrthoDB" id="2355718at2"/>
<keyword evidence="1" id="KW-1133">Transmembrane helix</keyword>
<keyword evidence="1" id="KW-0812">Transmembrane</keyword>
<dbReference type="Proteomes" id="UP000043699">
    <property type="component" value="Unassembled WGS sequence"/>
</dbReference>
<sequence>MNLLMVIFGLIAILAAVGTVQTLKNKQFLGLIFNFGTFVIFGGFTIATIITQGYPPSLH</sequence>
<evidence type="ECO:0000313" key="2">
    <source>
        <dbReference type="EMBL" id="CEG22960.1"/>
    </source>
</evidence>
<protein>
    <recommendedName>
        <fullName evidence="4">DUF2759 domain-containing protein</fullName>
    </recommendedName>
</protein>
<organism evidence="2 3">
    <name type="scientific">Planococcus massiliensis</name>
    <dbReference type="NCBI Taxonomy" id="1499687"/>
    <lineage>
        <taxon>Bacteria</taxon>
        <taxon>Bacillati</taxon>
        <taxon>Bacillota</taxon>
        <taxon>Bacilli</taxon>
        <taxon>Bacillales</taxon>
        <taxon>Caryophanaceae</taxon>
        <taxon>Planococcus</taxon>
    </lineage>
</organism>
<keyword evidence="3" id="KW-1185">Reference proteome</keyword>
<dbReference type="InterPro" id="IPR024490">
    <property type="entry name" value="DUF2759"/>
</dbReference>
<accession>A0A098EMD6</accession>
<evidence type="ECO:0008006" key="4">
    <source>
        <dbReference type="Google" id="ProtNLM"/>
    </source>
</evidence>
<evidence type="ECO:0000256" key="1">
    <source>
        <dbReference type="SAM" id="Phobius"/>
    </source>
</evidence>
<dbReference type="RefSeq" id="WP_052651760.1">
    <property type="nucleotide sequence ID" value="NZ_CCXS01000001.1"/>
</dbReference>
<reference evidence="2 3" key="1">
    <citation type="submission" date="2014-09" db="EMBL/GenBank/DDBJ databases">
        <authorList>
            <person name="Urmite Genomes Urmite Genomes"/>
        </authorList>
    </citation>
    <scope>NUCLEOTIDE SEQUENCE [LARGE SCALE GENOMIC DNA]</scope>
    <source>
        <strain evidence="2 3">ES2</strain>
    </source>
</reference>
<dbReference type="Pfam" id="PF10958">
    <property type="entry name" value="DUF2759"/>
    <property type="match status" value="1"/>
</dbReference>
<dbReference type="EMBL" id="CCXS01000001">
    <property type="protein sequence ID" value="CEG22960.1"/>
    <property type="molecule type" value="Genomic_DNA"/>
</dbReference>
<proteinExistence type="predicted"/>
<dbReference type="AlphaFoldDB" id="A0A098EMD6"/>
<name>A0A098EMD6_9BACL</name>
<gene>
    <name evidence="2" type="ORF">BN1080_01898</name>
</gene>
<feature type="transmembrane region" description="Helical" evidence="1">
    <location>
        <begin position="28"/>
        <end position="50"/>
    </location>
</feature>
<evidence type="ECO:0000313" key="3">
    <source>
        <dbReference type="Proteomes" id="UP000043699"/>
    </source>
</evidence>
<keyword evidence="1" id="KW-0472">Membrane</keyword>